<dbReference type="Proteomes" id="UP000076858">
    <property type="component" value="Unassembled WGS sequence"/>
</dbReference>
<organism evidence="15 16">
    <name type="scientific">Daphnia magna</name>
    <dbReference type="NCBI Taxonomy" id="35525"/>
    <lineage>
        <taxon>Eukaryota</taxon>
        <taxon>Metazoa</taxon>
        <taxon>Ecdysozoa</taxon>
        <taxon>Arthropoda</taxon>
        <taxon>Crustacea</taxon>
        <taxon>Branchiopoda</taxon>
        <taxon>Diplostraca</taxon>
        <taxon>Cladocera</taxon>
        <taxon>Anomopoda</taxon>
        <taxon>Daphniidae</taxon>
        <taxon>Daphnia</taxon>
    </lineage>
</organism>
<dbReference type="PANTHER" id="PTHR48438:SF1">
    <property type="entry name" value="ALPHA-(1,3)-FUCOSYLTRANSFERASE C-RELATED"/>
    <property type="match status" value="1"/>
</dbReference>
<evidence type="ECO:0000313" key="16">
    <source>
        <dbReference type="Proteomes" id="UP000076858"/>
    </source>
</evidence>
<dbReference type="InterPro" id="IPR038577">
    <property type="entry name" value="GT10-like_C_sf"/>
</dbReference>
<comment type="similarity">
    <text evidence="3 12">Belongs to the glycosyltransferase 10 family.</text>
</comment>
<dbReference type="EC" id="2.4.1.-" evidence="12"/>
<comment type="pathway">
    <text evidence="2">Protein modification; protein glycosylation.</text>
</comment>
<dbReference type="STRING" id="35525.A0A0P5CNN6"/>
<dbReference type="GO" id="GO:0008417">
    <property type="term" value="F:fucosyltransferase activity"/>
    <property type="evidence" value="ECO:0007669"/>
    <property type="project" value="InterPro"/>
</dbReference>
<gene>
    <name evidence="15" type="ORF">APZ42_022880</name>
</gene>
<dbReference type="InterPro" id="IPR055270">
    <property type="entry name" value="Glyco_tran_10_C"/>
</dbReference>
<evidence type="ECO:0000313" key="15">
    <source>
        <dbReference type="EMBL" id="KZS12729.1"/>
    </source>
</evidence>
<proteinExistence type="inferred from homology"/>
<evidence type="ECO:0000256" key="12">
    <source>
        <dbReference type="RuleBase" id="RU003832"/>
    </source>
</evidence>
<keyword evidence="16" id="KW-1185">Reference proteome</keyword>
<dbReference type="InterPro" id="IPR001503">
    <property type="entry name" value="Glyco_trans_10"/>
</dbReference>
<evidence type="ECO:0000256" key="9">
    <source>
        <dbReference type="ARBA" id="ARBA00023034"/>
    </source>
</evidence>
<dbReference type="SUPFAM" id="SSF53756">
    <property type="entry name" value="UDP-Glycosyltransferase/glycogen phosphorylase"/>
    <property type="match status" value="1"/>
</dbReference>
<dbReference type="Pfam" id="PF17039">
    <property type="entry name" value="Glyco_tran_10_N"/>
    <property type="match status" value="1"/>
</dbReference>
<feature type="transmembrane region" description="Helical" evidence="12">
    <location>
        <begin position="20"/>
        <end position="40"/>
    </location>
</feature>
<reference evidence="15 16" key="1">
    <citation type="submission" date="2016-03" db="EMBL/GenBank/DDBJ databases">
        <title>EvidentialGene: Evidence-directed Construction of Genes on Genomes.</title>
        <authorList>
            <person name="Gilbert D.G."/>
            <person name="Choi J.-H."/>
            <person name="Mockaitis K."/>
            <person name="Colbourne J."/>
            <person name="Pfrender M."/>
        </authorList>
    </citation>
    <scope>NUCLEOTIDE SEQUENCE [LARGE SCALE GENOMIC DNA]</scope>
    <source>
        <strain evidence="15 16">Xinb3</strain>
        <tissue evidence="15">Complete organism</tissue>
    </source>
</reference>
<accession>A0A0P5CNN6</accession>
<comment type="caution">
    <text evidence="15">The sequence shown here is derived from an EMBL/GenBank/DDBJ whole genome shotgun (WGS) entry which is preliminary data.</text>
</comment>
<keyword evidence="10 12" id="KW-0472">Membrane</keyword>
<evidence type="ECO:0000256" key="4">
    <source>
        <dbReference type="ARBA" id="ARBA00022676"/>
    </source>
</evidence>
<evidence type="ECO:0000256" key="2">
    <source>
        <dbReference type="ARBA" id="ARBA00004922"/>
    </source>
</evidence>
<name>A0A0P5CNN6_9CRUS</name>
<evidence type="ECO:0000256" key="8">
    <source>
        <dbReference type="ARBA" id="ARBA00022989"/>
    </source>
</evidence>
<evidence type="ECO:0000256" key="11">
    <source>
        <dbReference type="ARBA" id="ARBA00023180"/>
    </source>
</evidence>
<keyword evidence="5 12" id="KW-0808">Transferase</keyword>
<keyword evidence="4 12" id="KW-0328">Glycosyltransferase</keyword>
<evidence type="ECO:0000256" key="1">
    <source>
        <dbReference type="ARBA" id="ARBA00004447"/>
    </source>
</evidence>
<dbReference type="GO" id="GO:0032580">
    <property type="term" value="C:Golgi cisterna membrane"/>
    <property type="evidence" value="ECO:0007669"/>
    <property type="project" value="UniProtKB-SubCell"/>
</dbReference>
<dbReference type="Pfam" id="PF00852">
    <property type="entry name" value="Glyco_transf_10"/>
    <property type="match status" value="1"/>
</dbReference>
<dbReference type="FunFam" id="3.40.50.11660:FF:000012">
    <property type="entry name" value="Uncharacterized protein"/>
    <property type="match status" value="1"/>
</dbReference>
<dbReference type="UniPathway" id="UPA00378"/>
<keyword evidence="11" id="KW-0325">Glycoprotein</keyword>
<evidence type="ECO:0000256" key="3">
    <source>
        <dbReference type="ARBA" id="ARBA00008919"/>
    </source>
</evidence>
<dbReference type="InterPro" id="IPR031481">
    <property type="entry name" value="Glyco_tran_10_N"/>
</dbReference>
<dbReference type="AlphaFoldDB" id="A0A0P5CNN6"/>
<dbReference type="EMBL" id="LRGB01001361">
    <property type="protein sequence ID" value="KZS12729.1"/>
    <property type="molecule type" value="Genomic_DNA"/>
</dbReference>
<keyword evidence="8 12" id="KW-1133">Transmembrane helix</keyword>
<protein>
    <recommendedName>
        <fullName evidence="12">Fucosyltransferase</fullName>
        <ecNumber evidence="12">2.4.1.-</ecNumber>
    </recommendedName>
</protein>
<evidence type="ECO:0000256" key="5">
    <source>
        <dbReference type="ARBA" id="ARBA00022679"/>
    </source>
</evidence>
<evidence type="ECO:0000256" key="7">
    <source>
        <dbReference type="ARBA" id="ARBA00022968"/>
    </source>
</evidence>
<evidence type="ECO:0000259" key="14">
    <source>
        <dbReference type="Pfam" id="PF17039"/>
    </source>
</evidence>
<dbReference type="PANTHER" id="PTHR48438">
    <property type="entry name" value="ALPHA-(1,3)-FUCOSYLTRANSFERASE C-RELATED"/>
    <property type="match status" value="1"/>
</dbReference>
<dbReference type="OrthoDB" id="427096at2759"/>
<keyword evidence="9 12" id="KW-0333">Golgi apparatus</keyword>
<comment type="subcellular location">
    <subcellularLocation>
        <location evidence="1 12">Golgi apparatus</location>
        <location evidence="1 12">Golgi stack membrane</location>
        <topology evidence="1 12">Single-pass type II membrane protein</topology>
    </subcellularLocation>
</comment>
<evidence type="ECO:0000256" key="10">
    <source>
        <dbReference type="ARBA" id="ARBA00023136"/>
    </source>
</evidence>
<evidence type="ECO:0000256" key="6">
    <source>
        <dbReference type="ARBA" id="ARBA00022692"/>
    </source>
</evidence>
<evidence type="ECO:0000259" key="13">
    <source>
        <dbReference type="Pfam" id="PF00852"/>
    </source>
</evidence>
<keyword evidence="6 12" id="KW-0812">Transmembrane</keyword>
<feature type="domain" description="Fucosyltransferase N-terminal" evidence="14">
    <location>
        <begin position="78"/>
        <end position="187"/>
    </location>
</feature>
<sequence length="436" mass="50616">MLPMQFCLRILNLFYKRRTISGPLLIVVFLAFGCFLFIHFQKPLEKTSSGIDRGSAISKVSPTTQRGISQRSLKRRDMKRILFWNLYFESRNYEIGLGQKFFIEAGCRFTNCLTTDDRNFMNASDAILFHANDFDEIDLPDIRRPNQRYIFYNYETCVQDKDLPIFIWTKNFFNWTMTYRRDSDIYDAHPYGAIRRRSGAPSPPLVLPPLHPEAADLLQHPWNKSSSRPLLDKKKNMVAWFVSNCQTDGLREEYFARLGQYVKVDVYGGCGTLSCLPSGSPKCDQLLDSYKFYVAAENAICTDYVTEKFYRAMASYIIPIVYGGANYSHYAPPLSYIDASDFKSPKALADYLKLLNENDDLYLKYFDWKKDYEVVRQPTNGWCQLCEMLNDLHQQPNVYIDVADWWFQNNTSCISGHDFLNNSLGVELQKGKLTKT</sequence>
<dbReference type="Gene3D" id="3.40.50.11660">
    <property type="entry name" value="Glycosyl transferase family 10, C-terminal domain"/>
    <property type="match status" value="1"/>
</dbReference>
<feature type="domain" description="Fucosyltransferase C-terminal" evidence="13">
    <location>
        <begin position="232"/>
        <end position="405"/>
    </location>
</feature>
<keyword evidence="7" id="KW-0735">Signal-anchor</keyword>